<reference evidence="1" key="1">
    <citation type="submission" date="2020-07" db="EMBL/GenBank/DDBJ databases">
        <title>Multicomponent nature underlies the extraordinary mechanical properties of spider dragline silk.</title>
        <authorList>
            <person name="Kono N."/>
            <person name="Nakamura H."/>
            <person name="Mori M."/>
            <person name="Yoshida Y."/>
            <person name="Ohtoshi R."/>
            <person name="Malay A.D."/>
            <person name="Moran D.A.P."/>
            <person name="Tomita M."/>
            <person name="Numata K."/>
            <person name="Arakawa K."/>
        </authorList>
    </citation>
    <scope>NUCLEOTIDE SEQUENCE</scope>
</reference>
<gene>
    <name evidence="1" type="ORF">TNCT_3661</name>
</gene>
<comment type="caution">
    <text evidence="1">The sequence shown here is derived from an EMBL/GenBank/DDBJ whole genome shotgun (WGS) entry which is preliminary data.</text>
</comment>
<sequence length="163" mass="18433">MLHNNIYYSTKRTERVLSLQKQKTETSSTVQHTNTLTDLTLQDTTYRSRDDFLQSIISYGSKAQTSSKRCSLGTITNHPNLTFGIVPHFTWGRENPVSTTLCPASHLSDDFATKSSGMKTQLFVINPSPSFTAISNNSRIKQENEFLRDGLEARFIHGWNKTV</sequence>
<protein>
    <submittedName>
        <fullName evidence="1">Uncharacterized protein</fullName>
    </submittedName>
</protein>
<dbReference type="EMBL" id="BMAO01002764">
    <property type="protein sequence ID" value="GFQ83116.1"/>
    <property type="molecule type" value="Genomic_DNA"/>
</dbReference>
<name>A0A8X6KT45_TRICU</name>
<dbReference type="Proteomes" id="UP000887116">
    <property type="component" value="Unassembled WGS sequence"/>
</dbReference>
<keyword evidence="2" id="KW-1185">Reference proteome</keyword>
<accession>A0A8X6KT45</accession>
<proteinExistence type="predicted"/>
<evidence type="ECO:0000313" key="1">
    <source>
        <dbReference type="EMBL" id="GFQ83116.1"/>
    </source>
</evidence>
<evidence type="ECO:0000313" key="2">
    <source>
        <dbReference type="Proteomes" id="UP000887116"/>
    </source>
</evidence>
<organism evidence="1 2">
    <name type="scientific">Trichonephila clavata</name>
    <name type="common">Joro spider</name>
    <name type="synonym">Nephila clavata</name>
    <dbReference type="NCBI Taxonomy" id="2740835"/>
    <lineage>
        <taxon>Eukaryota</taxon>
        <taxon>Metazoa</taxon>
        <taxon>Ecdysozoa</taxon>
        <taxon>Arthropoda</taxon>
        <taxon>Chelicerata</taxon>
        <taxon>Arachnida</taxon>
        <taxon>Araneae</taxon>
        <taxon>Araneomorphae</taxon>
        <taxon>Entelegynae</taxon>
        <taxon>Araneoidea</taxon>
        <taxon>Nephilidae</taxon>
        <taxon>Trichonephila</taxon>
    </lineage>
</organism>
<dbReference type="AlphaFoldDB" id="A0A8X6KT45"/>
<dbReference type="OrthoDB" id="10312270at2759"/>